<keyword evidence="10" id="KW-1185">Reference proteome</keyword>
<evidence type="ECO:0000256" key="5">
    <source>
        <dbReference type="ARBA" id="ARBA00023136"/>
    </source>
</evidence>
<evidence type="ECO:0000256" key="2">
    <source>
        <dbReference type="ARBA" id="ARBA00022475"/>
    </source>
</evidence>
<protein>
    <submittedName>
        <fullName evidence="9">Competence protein ComEC</fullName>
    </submittedName>
</protein>
<dbReference type="PANTHER" id="PTHR30619">
    <property type="entry name" value="DNA INTERNALIZATION/COMPETENCE PROTEIN COMEC/REC2"/>
    <property type="match status" value="1"/>
</dbReference>
<dbReference type="Proteomes" id="UP000217216">
    <property type="component" value="Chromosome"/>
</dbReference>
<dbReference type="PANTHER" id="PTHR30619:SF1">
    <property type="entry name" value="RECOMBINATION PROTEIN 2"/>
    <property type="match status" value="1"/>
</dbReference>
<evidence type="ECO:0000256" key="1">
    <source>
        <dbReference type="ARBA" id="ARBA00004651"/>
    </source>
</evidence>
<keyword evidence="5 6" id="KW-0472">Membrane</keyword>
<feature type="transmembrane region" description="Helical" evidence="6">
    <location>
        <begin position="287"/>
        <end position="304"/>
    </location>
</feature>
<sequence>MWVGALIQSWSAPWAISAVALLLALISTRKRRFVVLIVALLLGASIMSIRMTALESSAIHQYRDRSTEVIVQVTTDPVRVAPKIMGTAFAPTSFSFIGQALEVDNRYKLRIPVRVFASTYSVEGLLPGQKISVQAKVLKSKERRVAALLIVKQRVKVLTPPSRWAQSLATIRLGLRQATGTGDAGALIPGMVIGDVSKQSADFKNDMRRSGLTHLVAVSGANFAIVSTFVLWGMQFIFRRLNHRLIATAIFLAAFIALVRPSPSVLRAAAMAAVLLFAYGRRQGRDSLPALGFAIGAVVIADPFQARDPGFALSVLATAGLLLLAPKIKPKFLAPPIAAMVFCAPIIVSLSGYISPMSVLANLLAAPAVTPITIVGFIAALISPIAPVISAGLIFLVKPLATWIAWVAEWIAQFPVFTLITGLYGFLAAALIVAAIYFGRAKFAIGLLILVIAFSWIQRFPAGDWQIANCDIGQGDAMVINLKNNRGIVIDVGPDPQAMDRCLHQLGIKEIPLLILTHVHADHVGGLQGAKKNRKVGTTWFGNISAGAKARIDGIDIEVIWPEQGDFDGNPNNASIAATFRSKDFTLFAAGDIEPPVQSLLRSRVGKVDIYKVAHHGSKYQDLDLMRELAPALAIISVGAENSYGHPAPSTISALTDLHAKVLRTDIGGAVAIRAERHRLSIQRSKRWLRIFFWS</sequence>
<dbReference type="GO" id="GO:0005886">
    <property type="term" value="C:plasma membrane"/>
    <property type="evidence" value="ECO:0007669"/>
    <property type="project" value="UniProtKB-SubCell"/>
</dbReference>
<gene>
    <name evidence="9" type="ORF">A1s21155_02070</name>
</gene>
<dbReference type="InterPro" id="IPR004477">
    <property type="entry name" value="ComEC_N"/>
</dbReference>
<feature type="transmembrane region" description="Helical" evidence="6">
    <location>
        <begin position="212"/>
        <end position="234"/>
    </location>
</feature>
<keyword evidence="4 6" id="KW-1133">Transmembrane helix</keyword>
<evidence type="ECO:0000259" key="8">
    <source>
        <dbReference type="Pfam" id="PF03772"/>
    </source>
</evidence>
<feature type="transmembrane region" description="Helical" evidence="6">
    <location>
        <begin position="414"/>
        <end position="436"/>
    </location>
</feature>
<dbReference type="EMBL" id="CP016770">
    <property type="protein sequence ID" value="ASY11775.1"/>
    <property type="molecule type" value="Genomic_DNA"/>
</dbReference>
<dbReference type="InterPro" id="IPR036866">
    <property type="entry name" value="RibonucZ/Hydroxyglut_hydro"/>
</dbReference>
<feature type="transmembrane region" description="Helical" evidence="6">
    <location>
        <begin position="33"/>
        <end position="53"/>
    </location>
</feature>
<feature type="domain" description="ComEC/Rec2-related protein" evidence="8">
    <location>
        <begin position="191"/>
        <end position="439"/>
    </location>
</feature>
<dbReference type="SUPFAM" id="SSF56281">
    <property type="entry name" value="Metallo-hydrolase/oxidoreductase"/>
    <property type="match status" value="1"/>
</dbReference>
<evidence type="ECO:0000313" key="9">
    <source>
        <dbReference type="EMBL" id="ASY11775.1"/>
    </source>
</evidence>
<keyword evidence="2" id="KW-1003">Cell membrane</keyword>
<dbReference type="InterPro" id="IPR001279">
    <property type="entry name" value="Metallo-B-lactamas"/>
</dbReference>
<evidence type="ECO:0000256" key="6">
    <source>
        <dbReference type="SAM" id="Phobius"/>
    </source>
</evidence>
<dbReference type="NCBIfam" id="TIGR00360">
    <property type="entry name" value="ComEC_N-term"/>
    <property type="match status" value="1"/>
</dbReference>
<dbReference type="Pfam" id="PF00753">
    <property type="entry name" value="Lactamase_B"/>
    <property type="match status" value="1"/>
</dbReference>
<dbReference type="AlphaFoldDB" id="A0AAC9YT83"/>
<reference evidence="9 10" key="1">
    <citation type="submission" date="2016-07" db="EMBL/GenBank/DDBJ databases">
        <title>High microdiversification within the ubiquitous acI lineage of Actinobacteria.</title>
        <authorList>
            <person name="Neuenschwander S.M."/>
            <person name="Salcher M."/>
            <person name="Ghai R."/>
            <person name="Pernthaler J."/>
        </authorList>
    </citation>
    <scope>NUCLEOTIDE SEQUENCE [LARGE SCALE GENOMIC DNA]</scope>
    <source>
        <strain evidence="9">MMS-21-155</strain>
    </source>
</reference>
<dbReference type="Gene3D" id="3.60.15.10">
    <property type="entry name" value="Ribonuclease Z/Hydroxyacylglutathione hydrolase-like"/>
    <property type="match status" value="2"/>
</dbReference>
<evidence type="ECO:0000256" key="3">
    <source>
        <dbReference type="ARBA" id="ARBA00022692"/>
    </source>
</evidence>
<keyword evidence="3 6" id="KW-0812">Transmembrane</keyword>
<dbReference type="Pfam" id="PF03772">
    <property type="entry name" value="Competence"/>
    <property type="match status" value="1"/>
</dbReference>
<proteinExistence type="predicted"/>
<feature type="transmembrane region" description="Helical" evidence="6">
    <location>
        <begin position="332"/>
        <end position="354"/>
    </location>
</feature>
<evidence type="ECO:0000256" key="4">
    <source>
        <dbReference type="ARBA" id="ARBA00022989"/>
    </source>
</evidence>
<organism evidence="9 10">
    <name type="scientific">Candidatus Planktophila dulcis</name>
    <dbReference type="NCBI Taxonomy" id="1884914"/>
    <lineage>
        <taxon>Bacteria</taxon>
        <taxon>Bacillati</taxon>
        <taxon>Actinomycetota</taxon>
        <taxon>Actinomycetes</taxon>
        <taxon>Candidatus Nanopelagicales</taxon>
        <taxon>Candidatus Nanopelagicaceae</taxon>
        <taxon>Candidatus Planktophila</taxon>
    </lineage>
</organism>
<evidence type="ECO:0000259" key="7">
    <source>
        <dbReference type="Pfam" id="PF00753"/>
    </source>
</evidence>
<feature type="transmembrane region" description="Helical" evidence="6">
    <location>
        <begin position="241"/>
        <end position="258"/>
    </location>
</feature>
<dbReference type="InterPro" id="IPR052159">
    <property type="entry name" value="Competence_DNA_uptake"/>
</dbReference>
<evidence type="ECO:0000313" key="10">
    <source>
        <dbReference type="Proteomes" id="UP000217216"/>
    </source>
</evidence>
<feature type="transmembrane region" description="Helical" evidence="6">
    <location>
        <begin position="264"/>
        <end position="280"/>
    </location>
</feature>
<feature type="domain" description="Metallo-beta-lactamase" evidence="7">
    <location>
        <begin position="473"/>
        <end position="538"/>
    </location>
</feature>
<comment type="subcellular location">
    <subcellularLocation>
        <location evidence="1">Cell membrane</location>
        <topology evidence="1">Multi-pass membrane protein</topology>
    </subcellularLocation>
</comment>
<dbReference type="KEGG" id="plak:A1s21155_02070"/>
<name>A0AAC9YT83_9ACTN</name>
<feature type="transmembrane region" description="Helical" evidence="6">
    <location>
        <begin position="360"/>
        <end position="381"/>
    </location>
</feature>
<feature type="transmembrane region" description="Helical" evidence="6">
    <location>
        <begin position="388"/>
        <end position="408"/>
    </location>
</feature>
<accession>A0AAC9YT83</accession>
<feature type="transmembrane region" description="Helical" evidence="6">
    <location>
        <begin position="6"/>
        <end position="26"/>
    </location>
</feature>